<dbReference type="InterPro" id="IPR017894">
    <property type="entry name" value="HTH_IS21_transposase_type"/>
</dbReference>
<feature type="region of interest" description="Disordered" evidence="1">
    <location>
        <begin position="333"/>
        <end position="354"/>
    </location>
</feature>
<dbReference type="PANTHER" id="PTHR33498">
    <property type="entry name" value="TRANSPOSASE FOR INSERTION SEQUENCE ELEMENT IS1557"/>
    <property type="match status" value="1"/>
</dbReference>
<dbReference type="EMBL" id="CADCUW010000571">
    <property type="protein sequence ID" value="CAA9449411.1"/>
    <property type="molecule type" value="Genomic_DNA"/>
</dbReference>
<evidence type="ECO:0000256" key="1">
    <source>
        <dbReference type="SAM" id="MobiDB-lite"/>
    </source>
</evidence>
<dbReference type="InterPro" id="IPR002560">
    <property type="entry name" value="Transposase_DDE"/>
</dbReference>
<feature type="domain" description="HTH IS21-type" evidence="2">
    <location>
        <begin position="234"/>
        <end position="296"/>
    </location>
</feature>
<sequence>MTLCVRVRRYFCDEPSCERAIFCERLPDVAARARKTGRLDEALLAIVLELGGRAGARLAAELGLVVGRDALVSRAKGAAPRDEGKVRVLGVDDFAFRKGHTYGTVLVDLERRRVVDLLPERSQEGVVAWLKRHPEVEFAARDRSNIYREALAKGAPTAVQVADRWHLLHNLALTLEEFLLQKRPTLRAAAMPGAEPEDRSDAAFASGPIMPNRPRNHDRKLEDAAWKRHERLVRQWEDIRRLYLAGADLRDICRRLGVSPRTVYRYKDLTEPPPRPVYKRKASVLDPYVPYLVKRWNEGCRNGKRLYREIREQGYRNSEETCTHFVSQLRRAEADGKPPSSVPRARRGSVAGLSPSSKNVAALFMRREERLSEEQKEYLGRLCGADEALTDARRLTQAFAAMTRNLEGGKLDGWLEEAEACAAPAIRRFAAGLKKDTAAVRAGLTEEWSNGPVEGFVHKLKLLKRRGYGKAGFDLLRARVLAA</sequence>
<dbReference type="GO" id="GO:0003677">
    <property type="term" value="F:DNA binding"/>
    <property type="evidence" value="ECO:0007669"/>
    <property type="project" value="InterPro"/>
</dbReference>
<dbReference type="Gene3D" id="1.10.10.60">
    <property type="entry name" value="Homeodomain-like"/>
    <property type="match status" value="1"/>
</dbReference>
<dbReference type="GO" id="GO:0000150">
    <property type="term" value="F:DNA strand exchange activity"/>
    <property type="evidence" value="ECO:0007669"/>
    <property type="project" value="InterPro"/>
</dbReference>
<name>A0A6J4QN55_9ACTN</name>
<dbReference type="PANTHER" id="PTHR33498:SF1">
    <property type="entry name" value="TRANSPOSASE FOR INSERTION SEQUENCE ELEMENT IS1557"/>
    <property type="match status" value="1"/>
</dbReference>
<dbReference type="NCBIfam" id="NF033550">
    <property type="entry name" value="transpos_ISL3"/>
    <property type="match status" value="1"/>
</dbReference>
<accession>A0A6J4QN55</accession>
<protein>
    <submittedName>
        <fullName evidence="3">Mobile element protein</fullName>
    </submittedName>
</protein>
<dbReference type="InterPro" id="IPR047951">
    <property type="entry name" value="Transpos_ISL3"/>
</dbReference>
<dbReference type="PROSITE" id="PS50531">
    <property type="entry name" value="HTH_IS21"/>
    <property type="match status" value="1"/>
</dbReference>
<dbReference type="SUPFAM" id="SSF46689">
    <property type="entry name" value="Homeodomain-like"/>
    <property type="match status" value="1"/>
</dbReference>
<organism evidence="3">
    <name type="scientific">uncultured Rubrobacteraceae bacterium</name>
    <dbReference type="NCBI Taxonomy" id="349277"/>
    <lineage>
        <taxon>Bacteria</taxon>
        <taxon>Bacillati</taxon>
        <taxon>Actinomycetota</taxon>
        <taxon>Rubrobacteria</taxon>
        <taxon>Rubrobacterales</taxon>
        <taxon>Rubrobacteraceae</taxon>
        <taxon>environmental samples</taxon>
    </lineage>
</organism>
<evidence type="ECO:0000313" key="3">
    <source>
        <dbReference type="EMBL" id="CAA9449411.1"/>
    </source>
</evidence>
<dbReference type="InterPro" id="IPR009057">
    <property type="entry name" value="Homeodomain-like_sf"/>
</dbReference>
<dbReference type="AlphaFoldDB" id="A0A6J4QN55"/>
<evidence type="ECO:0000259" key="2">
    <source>
        <dbReference type="PROSITE" id="PS50531"/>
    </source>
</evidence>
<feature type="region of interest" description="Disordered" evidence="1">
    <location>
        <begin position="191"/>
        <end position="217"/>
    </location>
</feature>
<dbReference type="Pfam" id="PF01610">
    <property type="entry name" value="DDE_Tnp_ISL3"/>
    <property type="match status" value="2"/>
</dbReference>
<proteinExistence type="predicted"/>
<gene>
    <name evidence="3" type="ORF">AVDCRST_MAG01-01-4407</name>
</gene>
<reference evidence="3" key="1">
    <citation type="submission" date="2020-02" db="EMBL/GenBank/DDBJ databases">
        <authorList>
            <person name="Meier V. D."/>
        </authorList>
    </citation>
    <scope>NUCLEOTIDE SEQUENCE</scope>
    <source>
        <strain evidence="3">AVDCRST_MAG01</strain>
    </source>
</reference>